<dbReference type="InterPro" id="IPR012336">
    <property type="entry name" value="Thioredoxin-like_fold"/>
</dbReference>
<dbReference type="Proteomes" id="UP001203579">
    <property type="component" value="Unassembled WGS sequence"/>
</dbReference>
<evidence type="ECO:0000313" key="4">
    <source>
        <dbReference type="Proteomes" id="UP001203579"/>
    </source>
</evidence>
<sequence length="250" mass="27398">MSTVKDPTANNNSGFLWGIGVLLVIIAVVLGFIFYQNRGASVEGLEGYTKQDVNMEMSFADNAVTLKAADVKDAPEVELYEDYSCPHCSDLAKQTDDQMKEKIEQGKLIVKVRTLNFLDGSPNGIESIKSNEGHSSKAAAAMEQVAKSGDVQLYWNLRKYLMDEQSKVYNKWEMKDFAQAAKSLGADKDTVKAIEDAPVGKGNALVTANYEKLEADTGSVSSPRIIKDGKDIPEDDKTSIMEWVDLVAAK</sequence>
<organism evidence="3 4">
    <name type="scientific">Corynebacterium intestinale</name>
    <dbReference type="NCBI Taxonomy" id="2943492"/>
    <lineage>
        <taxon>Bacteria</taxon>
        <taxon>Bacillati</taxon>
        <taxon>Actinomycetota</taxon>
        <taxon>Actinomycetes</taxon>
        <taxon>Mycobacteriales</taxon>
        <taxon>Corynebacteriaceae</taxon>
        <taxon>Corynebacterium</taxon>
    </lineage>
</organism>
<dbReference type="Pfam" id="PF13462">
    <property type="entry name" value="Thioredoxin_4"/>
    <property type="match status" value="1"/>
</dbReference>
<comment type="caution">
    <text evidence="3">The sequence shown here is derived from an EMBL/GenBank/DDBJ whole genome shotgun (WGS) entry which is preliminary data.</text>
</comment>
<dbReference type="InterPro" id="IPR036249">
    <property type="entry name" value="Thioredoxin-like_sf"/>
</dbReference>
<reference evidence="3 4" key="1">
    <citation type="submission" date="2022-05" db="EMBL/GenBank/DDBJ databases">
        <title>Corynebacterium sp. B5-R-101 sp. nov., isolated from human feces.</title>
        <authorList>
            <person name="Shamsuzzaman M."/>
            <person name="Dahal R.H."/>
        </authorList>
    </citation>
    <scope>NUCLEOTIDE SEQUENCE [LARGE SCALE GENOMIC DNA]</scope>
    <source>
        <strain evidence="3 4">B5-R-101</strain>
    </source>
</reference>
<protein>
    <submittedName>
        <fullName evidence="3">Thioredoxin domain-containing protein</fullName>
    </submittedName>
</protein>
<keyword evidence="1" id="KW-1133">Transmembrane helix</keyword>
<keyword evidence="4" id="KW-1185">Reference proteome</keyword>
<evidence type="ECO:0000313" key="3">
    <source>
        <dbReference type="EMBL" id="MCL8493644.1"/>
    </source>
</evidence>
<proteinExistence type="predicted"/>
<evidence type="ECO:0000256" key="1">
    <source>
        <dbReference type="SAM" id="Phobius"/>
    </source>
</evidence>
<dbReference type="Gene3D" id="3.40.30.10">
    <property type="entry name" value="Glutaredoxin"/>
    <property type="match status" value="1"/>
</dbReference>
<keyword evidence="1" id="KW-0472">Membrane</keyword>
<dbReference type="SUPFAM" id="SSF52833">
    <property type="entry name" value="Thioredoxin-like"/>
    <property type="match status" value="1"/>
</dbReference>
<dbReference type="CDD" id="cd02972">
    <property type="entry name" value="DsbA_family"/>
    <property type="match status" value="1"/>
</dbReference>
<accession>A0ABT0T981</accession>
<feature type="domain" description="Thioredoxin-like fold" evidence="2">
    <location>
        <begin position="73"/>
        <end position="235"/>
    </location>
</feature>
<evidence type="ECO:0000259" key="2">
    <source>
        <dbReference type="Pfam" id="PF13462"/>
    </source>
</evidence>
<keyword evidence="1" id="KW-0812">Transmembrane</keyword>
<dbReference type="EMBL" id="JAMKFF010000004">
    <property type="protein sequence ID" value="MCL8493644.1"/>
    <property type="molecule type" value="Genomic_DNA"/>
</dbReference>
<dbReference type="RefSeq" id="WP_070563121.1">
    <property type="nucleotide sequence ID" value="NZ_JAMFTR010000004.1"/>
</dbReference>
<name>A0ABT0T981_9CORY</name>
<gene>
    <name evidence="3" type="ORF">M5J06_05775</name>
</gene>
<feature type="transmembrane region" description="Helical" evidence="1">
    <location>
        <begin position="15"/>
        <end position="35"/>
    </location>
</feature>